<accession>A0A382N6F9</accession>
<gene>
    <name evidence="2" type="ORF">METZ01_LOCUS309623</name>
</gene>
<evidence type="ECO:0000259" key="1">
    <source>
        <dbReference type="Pfam" id="PF08543"/>
    </source>
</evidence>
<dbReference type="SUPFAM" id="SSF53613">
    <property type="entry name" value="Ribokinase-like"/>
    <property type="match status" value="1"/>
</dbReference>
<dbReference type="GO" id="GO:0008902">
    <property type="term" value="F:hydroxymethylpyrimidine kinase activity"/>
    <property type="evidence" value="ECO:0007669"/>
    <property type="project" value="TreeGrafter"/>
</dbReference>
<dbReference type="GO" id="GO:0005829">
    <property type="term" value="C:cytosol"/>
    <property type="evidence" value="ECO:0007669"/>
    <property type="project" value="TreeGrafter"/>
</dbReference>
<feature type="domain" description="Pyridoxamine kinase/Phosphomethylpyrimidine kinase" evidence="1">
    <location>
        <begin position="15"/>
        <end position="120"/>
    </location>
</feature>
<dbReference type="EMBL" id="UINC01098330">
    <property type="protein sequence ID" value="SVC56769.1"/>
    <property type="molecule type" value="Genomic_DNA"/>
</dbReference>
<dbReference type="PANTHER" id="PTHR20858:SF17">
    <property type="entry name" value="HYDROXYMETHYLPYRIMIDINE_PHOSPHOMETHYLPYRIMIDINE KINASE THI20-RELATED"/>
    <property type="match status" value="1"/>
</dbReference>
<dbReference type="PANTHER" id="PTHR20858">
    <property type="entry name" value="PHOSPHOMETHYLPYRIMIDINE KINASE"/>
    <property type="match status" value="1"/>
</dbReference>
<dbReference type="InterPro" id="IPR013749">
    <property type="entry name" value="PM/HMP-P_kinase-1"/>
</dbReference>
<proteinExistence type="predicted"/>
<organism evidence="2">
    <name type="scientific">marine metagenome</name>
    <dbReference type="NCBI Taxonomy" id="408172"/>
    <lineage>
        <taxon>unclassified sequences</taxon>
        <taxon>metagenomes</taxon>
        <taxon>ecological metagenomes</taxon>
    </lineage>
</organism>
<name>A0A382N6F9_9ZZZZ</name>
<dbReference type="GO" id="GO:0009228">
    <property type="term" value="P:thiamine biosynthetic process"/>
    <property type="evidence" value="ECO:0007669"/>
    <property type="project" value="TreeGrafter"/>
</dbReference>
<dbReference type="GO" id="GO:0008972">
    <property type="term" value="F:phosphomethylpyrimidine kinase activity"/>
    <property type="evidence" value="ECO:0007669"/>
    <property type="project" value="TreeGrafter"/>
</dbReference>
<dbReference type="Gene3D" id="3.40.1190.20">
    <property type="match status" value="1"/>
</dbReference>
<protein>
    <recommendedName>
        <fullName evidence="1">Pyridoxamine kinase/Phosphomethylpyrimidine kinase domain-containing protein</fullName>
    </recommendedName>
</protein>
<dbReference type="AlphaFoldDB" id="A0A382N6F9"/>
<feature type="non-terminal residue" evidence="2">
    <location>
        <position position="121"/>
    </location>
</feature>
<reference evidence="2" key="1">
    <citation type="submission" date="2018-05" db="EMBL/GenBank/DDBJ databases">
        <authorList>
            <person name="Lanie J.A."/>
            <person name="Ng W.-L."/>
            <person name="Kazmierczak K.M."/>
            <person name="Andrzejewski T.M."/>
            <person name="Davidsen T.M."/>
            <person name="Wayne K.J."/>
            <person name="Tettelin H."/>
            <person name="Glass J.I."/>
            <person name="Rusch D."/>
            <person name="Podicherti R."/>
            <person name="Tsui H.-C.T."/>
            <person name="Winkler M.E."/>
        </authorList>
    </citation>
    <scope>NUCLEOTIDE SEQUENCE</scope>
</reference>
<dbReference type="Pfam" id="PF08543">
    <property type="entry name" value="Phos_pyr_kin"/>
    <property type="match status" value="1"/>
</dbReference>
<dbReference type="InterPro" id="IPR029056">
    <property type="entry name" value="Ribokinase-like"/>
</dbReference>
<evidence type="ECO:0000313" key="2">
    <source>
        <dbReference type="EMBL" id="SVC56769.1"/>
    </source>
</evidence>
<sequence>MDNPPSVALTIAGSDSGGGGGIQADLKTFHSFGVFGCSALTAVTAQNTIGVIAVHPVPEEMVSSQIRAVATDLPPDAVKTGMLATTALVETVADAIRDHGLQNYVLDPVMVSTSGYRLLAA</sequence>